<protein>
    <recommendedName>
        <fullName evidence="3">Capsule polysaccharide biosynthesis protein</fullName>
    </recommendedName>
</protein>
<dbReference type="Pfam" id="PF05159">
    <property type="entry name" value="Capsule_synth"/>
    <property type="match status" value="1"/>
</dbReference>
<gene>
    <name evidence="1" type="ORF">NZNM25_19710</name>
</gene>
<dbReference type="Proteomes" id="UP000245829">
    <property type="component" value="Unassembled WGS sequence"/>
</dbReference>
<dbReference type="EMBL" id="BGKI01000012">
    <property type="protein sequence ID" value="GBH35180.1"/>
    <property type="molecule type" value="Genomic_DNA"/>
</dbReference>
<comment type="caution">
    <text evidence="1">The sequence shown here is derived from an EMBL/GenBank/DDBJ whole genome shotgun (WGS) entry which is preliminary data.</text>
</comment>
<evidence type="ECO:0000313" key="1">
    <source>
        <dbReference type="EMBL" id="GBH35180.1"/>
    </source>
</evidence>
<dbReference type="SUPFAM" id="SSF53756">
    <property type="entry name" value="UDP-Glycosyltransferase/glycogen phosphorylase"/>
    <property type="match status" value="1"/>
</dbReference>
<keyword evidence="2" id="KW-1185">Reference proteome</keyword>
<sequence>MEKNNLQKNIQKELDQEKDVILVWLDFGPYSYINLAIISELNKLKKFDFIGIVTTQQDLSFFQNQKFITFKKLYYYPKCYIGKTTYNLENLKRYENEFGLYLWLDIFSERSFYRFWTHFHKFTREEILIIIENSIEFFINILEKYKPKKILMQQAGENVSNLLLYRIAKKIDIETLMPINLHLRNRIHISNNFTSNEISEIFLKAKTKYVNQAKKYDKEFLKASDHTVTLKTVADFDSSIPTFSKKIKHYIRRLSNELEPTYNNRGKTKSNMLIYRIKNYFEIKKRKLFLDNNSSKIIKDEKFFYFPLQSEPEATILAFSPFFSNQIALIETIVKAIPIDSILYVKEHPTQKEKFWRSVKDYQKILDIPNVKLIHPDVNSLKVVEKSQGIICISGSTGFEALFYKKPVIIFGDEHYEKLSMVTKISNISNLSQEIKSAIDNFEFNENELNIFIRTLNECSLSIPYASIMKEGVFLSSIQRNGENFNVTNTYFQKFVKRYETEFKLISKEILTRFSETSQ</sequence>
<dbReference type="GO" id="GO:0015774">
    <property type="term" value="P:polysaccharide transport"/>
    <property type="evidence" value="ECO:0007669"/>
    <property type="project" value="InterPro"/>
</dbReference>
<organism evidence="1 2">
    <name type="scientific">Nitrosopumilus zosterae</name>
    <dbReference type="NCBI Taxonomy" id="718286"/>
    <lineage>
        <taxon>Archaea</taxon>
        <taxon>Nitrososphaerota</taxon>
        <taxon>Nitrososphaeria</taxon>
        <taxon>Nitrosopumilales</taxon>
        <taxon>Nitrosopumilaceae</taxon>
        <taxon>Nitrosopumilus</taxon>
    </lineage>
</organism>
<dbReference type="AlphaFoldDB" id="A0A2S2KU35"/>
<evidence type="ECO:0008006" key="3">
    <source>
        <dbReference type="Google" id="ProtNLM"/>
    </source>
</evidence>
<reference evidence="1 2" key="1">
    <citation type="submission" date="2018-05" db="EMBL/GenBank/DDBJ databases">
        <title>genome sequencing of Nitrosopumilus sp. NM25.</title>
        <authorList>
            <person name="Mori K."/>
            <person name="Nakagawa T."/>
        </authorList>
    </citation>
    <scope>NUCLEOTIDE SEQUENCE [LARGE SCALE GENOMIC DNA]</scope>
    <source>
        <strain evidence="1 2">NM25</strain>
    </source>
</reference>
<name>A0A2S2KU35_9ARCH</name>
<dbReference type="RefSeq" id="WP_109877780.1">
    <property type="nucleotide sequence ID" value="NZ_AP026695.1"/>
</dbReference>
<dbReference type="GO" id="GO:0000271">
    <property type="term" value="P:polysaccharide biosynthetic process"/>
    <property type="evidence" value="ECO:0007669"/>
    <property type="project" value="InterPro"/>
</dbReference>
<dbReference type="OrthoDB" id="3332at2157"/>
<accession>A0A2S2KU35</accession>
<dbReference type="GeneID" id="76210201"/>
<evidence type="ECO:0000313" key="2">
    <source>
        <dbReference type="Proteomes" id="UP000245829"/>
    </source>
</evidence>
<proteinExistence type="predicted"/>
<dbReference type="InterPro" id="IPR007833">
    <property type="entry name" value="Capsule_polysaccharide_synth"/>
</dbReference>